<evidence type="ECO:0000313" key="1">
    <source>
        <dbReference type="EMBL" id="MPM81677.1"/>
    </source>
</evidence>
<protein>
    <submittedName>
        <fullName evidence="1">Uncharacterized protein</fullName>
    </submittedName>
</protein>
<accession>A0A645CXQ4</accession>
<dbReference type="AlphaFoldDB" id="A0A645CXQ4"/>
<dbReference type="EMBL" id="VSSQ01030961">
    <property type="protein sequence ID" value="MPM81677.1"/>
    <property type="molecule type" value="Genomic_DNA"/>
</dbReference>
<sequence length="121" mass="13341">MADAAVHRNGRAHPLRAVLCDAMAAYENAPLSVVHFHRLYLIFYPGRGKHRPGFRNNLVHLGARLRFLAGGKLHGAVIIQQLRPCDFALQYLRLRSQLPAGGGAFLGGCRIRLNDGENLSC</sequence>
<proteinExistence type="predicted"/>
<comment type="caution">
    <text evidence="1">The sequence shown here is derived from an EMBL/GenBank/DDBJ whole genome shotgun (WGS) entry which is preliminary data.</text>
</comment>
<reference evidence="1" key="1">
    <citation type="submission" date="2019-08" db="EMBL/GenBank/DDBJ databases">
        <authorList>
            <person name="Kucharzyk K."/>
            <person name="Murdoch R.W."/>
            <person name="Higgins S."/>
            <person name="Loffler F."/>
        </authorList>
    </citation>
    <scope>NUCLEOTIDE SEQUENCE</scope>
</reference>
<organism evidence="1">
    <name type="scientific">bioreactor metagenome</name>
    <dbReference type="NCBI Taxonomy" id="1076179"/>
    <lineage>
        <taxon>unclassified sequences</taxon>
        <taxon>metagenomes</taxon>
        <taxon>ecological metagenomes</taxon>
    </lineage>
</organism>
<gene>
    <name evidence="1" type="ORF">SDC9_128734</name>
</gene>
<name>A0A645CXQ4_9ZZZZ</name>